<feature type="domain" description="DUF1232" evidence="6">
    <location>
        <begin position="71"/>
        <end position="104"/>
    </location>
</feature>
<sequence>MAESTWRRARQRAGRVLKSPLASQRLAAASAAKAWANRDRLGEAWERLQLAGGMLRDWSLRRYPEAPWATLITVAAVLIYFLMPLDAVPDMILGVGLLDDLVVLNRAWRWIGSDLEKYRLWRDGQDPEGRSANRSS</sequence>
<evidence type="ECO:0000256" key="2">
    <source>
        <dbReference type="ARBA" id="ARBA00022692"/>
    </source>
</evidence>
<dbReference type="Proteomes" id="UP001107961">
    <property type="component" value="Unassembled WGS sequence"/>
</dbReference>
<evidence type="ECO:0000256" key="4">
    <source>
        <dbReference type="ARBA" id="ARBA00023136"/>
    </source>
</evidence>
<comment type="subcellular location">
    <subcellularLocation>
        <location evidence="1">Endomembrane system</location>
        <topology evidence="1">Multi-pass membrane protein</topology>
    </subcellularLocation>
</comment>
<dbReference type="AlphaFoldDB" id="A0A9Q3W6Q3"/>
<dbReference type="EMBL" id="JAJVKT010000021">
    <property type="protein sequence ID" value="MCE7510221.1"/>
    <property type="molecule type" value="Genomic_DNA"/>
</dbReference>
<accession>A0A9Q3W6Q3</accession>
<evidence type="ECO:0000313" key="7">
    <source>
        <dbReference type="EMBL" id="MCE7510221.1"/>
    </source>
</evidence>
<dbReference type="RefSeq" id="WP_233917698.1">
    <property type="nucleotide sequence ID" value="NZ_CP136240.1"/>
</dbReference>
<protein>
    <submittedName>
        <fullName evidence="7">DUF1232 domain-containing protein</fullName>
    </submittedName>
</protein>
<organism evidence="7 8">
    <name type="scientific">Alloalcanivorax xenomutans</name>
    <dbReference type="NCBI Taxonomy" id="1094342"/>
    <lineage>
        <taxon>Bacteria</taxon>
        <taxon>Pseudomonadati</taxon>
        <taxon>Pseudomonadota</taxon>
        <taxon>Gammaproteobacteria</taxon>
        <taxon>Oceanospirillales</taxon>
        <taxon>Alcanivoracaceae</taxon>
        <taxon>Alloalcanivorax</taxon>
    </lineage>
</organism>
<keyword evidence="3 5" id="KW-1133">Transmembrane helix</keyword>
<evidence type="ECO:0000313" key="8">
    <source>
        <dbReference type="Proteomes" id="UP001107961"/>
    </source>
</evidence>
<evidence type="ECO:0000259" key="6">
    <source>
        <dbReference type="Pfam" id="PF06803"/>
    </source>
</evidence>
<dbReference type="Pfam" id="PF06803">
    <property type="entry name" value="DUF1232"/>
    <property type="match status" value="1"/>
</dbReference>
<proteinExistence type="predicted"/>
<comment type="caution">
    <text evidence="7">The sequence shown here is derived from an EMBL/GenBank/DDBJ whole genome shotgun (WGS) entry which is preliminary data.</text>
</comment>
<dbReference type="GO" id="GO:0012505">
    <property type="term" value="C:endomembrane system"/>
    <property type="evidence" value="ECO:0007669"/>
    <property type="project" value="UniProtKB-SubCell"/>
</dbReference>
<feature type="transmembrane region" description="Helical" evidence="5">
    <location>
        <begin position="66"/>
        <end position="85"/>
    </location>
</feature>
<gene>
    <name evidence="7" type="ORF">LZG35_16400</name>
</gene>
<keyword evidence="8" id="KW-1185">Reference proteome</keyword>
<evidence type="ECO:0000256" key="1">
    <source>
        <dbReference type="ARBA" id="ARBA00004127"/>
    </source>
</evidence>
<keyword evidence="4 5" id="KW-0472">Membrane</keyword>
<keyword evidence="2 5" id="KW-0812">Transmembrane</keyword>
<name>A0A9Q3W6Q3_9GAMM</name>
<evidence type="ECO:0000256" key="3">
    <source>
        <dbReference type="ARBA" id="ARBA00022989"/>
    </source>
</evidence>
<dbReference type="InterPro" id="IPR010652">
    <property type="entry name" value="DUF1232"/>
</dbReference>
<evidence type="ECO:0000256" key="5">
    <source>
        <dbReference type="SAM" id="Phobius"/>
    </source>
</evidence>
<reference evidence="7" key="1">
    <citation type="submission" date="2022-01" db="EMBL/GenBank/DDBJ databases">
        <authorList>
            <person name="Karlyshev A.V."/>
            <person name="Jaspars M."/>
        </authorList>
    </citation>
    <scope>NUCLEOTIDE SEQUENCE</scope>
    <source>
        <strain evidence="7">AGSA3-2</strain>
    </source>
</reference>